<dbReference type="InterPro" id="IPR006640">
    <property type="entry name" value="SprT-like_domain"/>
</dbReference>
<accession>A0A2A6DXX8</accession>
<evidence type="ECO:0000259" key="2">
    <source>
        <dbReference type="SMART" id="SM00731"/>
    </source>
</evidence>
<dbReference type="NCBIfam" id="NF003339">
    <property type="entry name" value="PRK04351.1"/>
    <property type="match status" value="1"/>
</dbReference>
<feature type="region of interest" description="Disordered" evidence="1">
    <location>
        <begin position="152"/>
        <end position="178"/>
    </location>
</feature>
<dbReference type="GO" id="GO:0006950">
    <property type="term" value="P:response to stress"/>
    <property type="evidence" value="ECO:0007669"/>
    <property type="project" value="UniProtKB-ARBA"/>
</dbReference>
<name>A0A2A6DXX8_9BACL</name>
<proteinExistence type="predicted"/>
<dbReference type="Pfam" id="PF10263">
    <property type="entry name" value="SprT-like"/>
    <property type="match status" value="1"/>
</dbReference>
<protein>
    <submittedName>
        <fullName evidence="3">SprT family protein</fullName>
    </submittedName>
</protein>
<dbReference type="SMART" id="SM00731">
    <property type="entry name" value="SprT"/>
    <property type="match status" value="1"/>
</dbReference>
<evidence type="ECO:0000313" key="3">
    <source>
        <dbReference type="EMBL" id="PDO09542.1"/>
    </source>
</evidence>
<dbReference type="AlphaFoldDB" id="A0A2A6DXX8"/>
<organism evidence="3 4">
    <name type="scientific">Candidatus Reconcilbacillus cellulovorans</name>
    <dbReference type="NCBI Taxonomy" id="1906605"/>
    <lineage>
        <taxon>Bacteria</taxon>
        <taxon>Bacillati</taxon>
        <taxon>Bacillota</taxon>
        <taxon>Bacilli</taxon>
        <taxon>Bacillales</taxon>
        <taxon>Paenibacillaceae</taxon>
        <taxon>Candidatus Reconcilbacillus</taxon>
    </lineage>
</organism>
<reference evidence="3 4" key="1">
    <citation type="submission" date="2016-12" db="EMBL/GenBank/DDBJ databases">
        <title>Candidatus Reconcilibacillus cellulovorans genome.</title>
        <authorList>
            <person name="Kolinko S."/>
            <person name="Wu Y.-W."/>
            <person name="Tachea F."/>
            <person name="Denzel E."/>
            <person name="Hiras J."/>
            <person name="Baecker N."/>
            <person name="Chan L.J."/>
            <person name="Eichorst S.A."/>
            <person name="Frey D."/>
            <person name="Adams P.D."/>
            <person name="Pray T."/>
            <person name="Tanjore D."/>
            <person name="Petzold C.J."/>
            <person name="Gladden J.M."/>
            <person name="Simmons B.A."/>
            <person name="Singer S.W."/>
        </authorList>
    </citation>
    <scope>NUCLEOTIDE SEQUENCE [LARGE SCALE GENOMIC DNA]</scope>
    <source>
        <strain evidence="3">JTherm</strain>
    </source>
</reference>
<feature type="domain" description="SprT-like" evidence="2">
    <location>
        <begin position="4"/>
        <end position="148"/>
    </location>
</feature>
<evidence type="ECO:0000313" key="4">
    <source>
        <dbReference type="Proteomes" id="UP000243688"/>
    </source>
</evidence>
<dbReference type="EMBL" id="MOXJ01000035">
    <property type="protein sequence ID" value="PDO09542.1"/>
    <property type="molecule type" value="Genomic_DNA"/>
</dbReference>
<dbReference type="InterPro" id="IPR035240">
    <property type="entry name" value="SprT_Zn_ribbon"/>
</dbReference>
<feature type="compositionally biased region" description="Basic residues" evidence="1">
    <location>
        <begin position="169"/>
        <end position="178"/>
    </location>
</feature>
<dbReference type="Pfam" id="PF17283">
    <property type="entry name" value="Zn_ribbon_SprT"/>
    <property type="match status" value="1"/>
</dbReference>
<sequence length="178" mass="21311">MTDEELQQWVERISLDCFGKPFRHRAVFNRRLTTTGGRYFTRTHHIEISWRHYLAFGREEIEKIIKHELCHYHLHLERKGFRHRDADFRRLLERVGGSLHCRSVSPRRSLPYRYELVCRSCGMRYPRRRKMNPARYACGRCGGRLSLRTVASAPATDAGETPRPPDRHGKNRRRENRR</sequence>
<gene>
    <name evidence="3" type="ORF">BLM47_11990</name>
</gene>
<comment type="caution">
    <text evidence="3">The sequence shown here is derived from an EMBL/GenBank/DDBJ whole genome shotgun (WGS) entry which is preliminary data.</text>
</comment>
<evidence type="ECO:0000256" key="1">
    <source>
        <dbReference type="SAM" id="MobiDB-lite"/>
    </source>
</evidence>
<dbReference type="Proteomes" id="UP000243688">
    <property type="component" value="Unassembled WGS sequence"/>
</dbReference>